<evidence type="ECO:0000313" key="2">
    <source>
        <dbReference type="Proteomes" id="UP000242715"/>
    </source>
</evidence>
<reference evidence="2" key="1">
    <citation type="journal article" date="2017" name="Front. Plant Sci.">
        <title>Climate Clever Clovers: New Paradigm to Reduce the Environmental Footprint of Ruminants by Breeding Low Methanogenic Forages Utilizing Haplotype Variation.</title>
        <authorList>
            <person name="Kaur P."/>
            <person name="Appels R."/>
            <person name="Bayer P.E."/>
            <person name="Keeble-Gagnere G."/>
            <person name="Wang J."/>
            <person name="Hirakawa H."/>
            <person name="Shirasawa K."/>
            <person name="Vercoe P."/>
            <person name="Stefanova K."/>
            <person name="Durmic Z."/>
            <person name="Nichols P."/>
            <person name="Revell C."/>
            <person name="Isobe S.N."/>
            <person name="Edwards D."/>
            <person name="Erskine W."/>
        </authorList>
    </citation>
    <scope>NUCLEOTIDE SEQUENCE [LARGE SCALE GENOMIC DNA]</scope>
    <source>
        <strain evidence="2">cv. Daliak</strain>
    </source>
</reference>
<evidence type="ECO:0000313" key="1">
    <source>
        <dbReference type="EMBL" id="GAU37205.1"/>
    </source>
</evidence>
<gene>
    <name evidence="1" type="ORF">TSUD_144380</name>
</gene>
<dbReference type="EMBL" id="DF973661">
    <property type="protein sequence ID" value="GAU37205.1"/>
    <property type="molecule type" value="Genomic_DNA"/>
</dbReference>
<dbReference type="AlphaFoldDB" id="A0A2Z6NMU2"/>
<keyword evidence="2" id="KW-1185">Reference proteome</keyword>
<name>A0A2Z6NMU2_TRISU</name>
<sequence length="71" mass="8368">MDHEGACIYDIGRRCELCMDKFYGKRNNPLLSSAIRYHRIGRNLVSFLGRLKISAKVELSRRFMWHSIHSL</sequence>
<accession>A0A2Z6NMU2</accession>
<proteinExistence type="predicted"/>
<organism evidence="1 2">
    <name type="scientific">Trifolium subterraneum</name>
    <name type="common">Subterranean clover</name>
    <dbReference type="NCBI Taxonomy" id="3900"/>
    <lineage>
        <taxon>Eukaryota</taxon>
        <taxon>Viridiplantae</taxon>
        <taxon>Streptophyta</taxon>
        <taxon>Embryophyta</taxon>
        <taxon>Tracheophyta</taxon>
        <taxon>Spermatophyta</taxon>
        <taxon>Magnoliopsida</taxon>
        <taxon>eudicotyledons</taxon>
        <taxon>Gunneridae</taxon>
        <taxon>Pentapetalae</taxon>
        <taxon>rosids</taxon>
        <taxon>fabids</taxon>
        <taxon>Fabales</taxon>
        <taxon>Fabaceae</taxon>
        <taxon>Papilionoideae</taxon>
        <taxon>50 kb inversion clade</taxon>
        <taxon>NPAAA clade</taxon>
        <taxon>Hologalegina</taxon>
        <taxon>IRL clade</taxon>
        <taxon>Trifolieae</taxon>
        <taxon>Trifolium</taxon>
    </lineage>
</organism>
<protein>
    <submittedName>
        <fullName evidence="1">Uncharacterized protein</fullName>
    </submittedName>
</protein>
<dbReference type="Proteomes" id="UP000242715">
    <property type="component" value="Unassembled WGS sequence"/>
</dbReference>